<dbReference type="EMBL" id="SELW01000657">
    <property type="protein sequence ID" value="TID14830.1"/>
    <property type="molecule type" value="Genomic_DNA"/>
</dbReference>
<organism evidence="2 3">
    <name type="scientific">Pichia inconspicua</name>
    <dbReference type="NCBI Taxonomy" id="52247"/>
    <lineage>
        <taxon>Eukaryota</taxon>
        <taxon>Fungi</taxon>
        <taxon>Dikarya</taxon>
        <taxon>Ascomycota</taxon>
        <taxon>Saccharomycotina</taxon>
        <taxon>Pichiomycetes</taxon>
        <taxon>Pichiales</taxon>
        <taxon>Pichiaceae</taxon>
        <taxon>Pichia</taxon>
    </lineage>
</organism>
<sequence>MAPIGSRESLVPSDMQLVIAPQQTNYDFEELKRTYGIQNNILAKQNEELRIKLSDLERQLFTTQKELLQLRNERVYLREKLQSDSRRFNNVIVNSFETMMNEYREFMSDVKVDIEEKKVSPELKRKVVVDKEIVKAEVQNFDQYWKQINNNLQRRKSLIRQPISEMEKGSDDLDTLVENEDEMIDSDKELVKKTVEFEEKPQVEQIAPPYEDVDSSFVPTKHKTVEMEKVEKNPLEDVPLLTMEGEKLVEDEKFNENAEVGRTASDDVVEKFSGDTGVDNDNNNDELFDYNYQSPVSSVHASPVKDKVNVNTIDETKQIKQRTRKPKVSRELKNLDPEKTRRWTGVDPFEDDFESTSDRRKSRRRSLVVNYQLPIIKPKNKRGREKMTIFIDDSDSDKENRVSKRVNNKKGTVLKNISNIQKRNETNGKSIFDLENTDMFSSYDKSRSRRAELENQYDMLL</sequence>
<protein>
    <submittedName>
        <fullName evidence="2">Uncharacterized protein</fullName>
    </submittedName>
</protein>
<reference evidence="2 3" key="1">
    <citation type="journal article" date="2019" name="Front. Genet.">
        <title>Whole-Genome Sequencing of the Opportunistic Yeast Pathogen Candida inconspicua Uncovers Its Hybrid Origin.</title>
        <authorList>
            <person name="Mixao V."/>
            <person name="Hansen A.P."/>
            <person name="Saus E."/>
            <person name="Boekhout T."/>
            <person name="Lass-Florl C."/>
            <person name="Gabaldon T."/>
        </authorList>
    </citation>
    <scope>NUCLEOTIDE SEQUENCE [LARGE SCALE GENOMIC DNA]</scope>
    <source>
        <strain evidence="2 3">CBS 180</strain>
    </source>
</reference>
<feature type="coiled-coil region" evidence="1">
    <location>
        <begin position="39"/>
        <end position="73"/>
    </location>
</feature>
<accession>A0A4T0WWZ9</accession>
<evidence type="ECO:0000313" key="2">
    <source>
        <dbReference type="EMBL" id="TID14830.1"/>
    </source>
</evidence>
<dbReference type="OrthoDB" id="3996786at2759"/>
<name>A0A4T0WWZ9_9ASCO</name>
<dbReference type="AlphaFoldDB" id="A0A4T0WWZ9"/>
<proteinExistence type="predicted"/>
<evidence type="ECO:0000256" key="1">
    <source>
        <dbReference type="SAM" id="Coils"/>
    </source>
</evidence>
<dbReference type="Proteomes" id="UP000307173">
    <property type="component" value="Unassembled WGS sequence"/>
</dbReference>
<keyword evidence="1" id="KW-0175">Coiled coil</keyword>
<keyword evidence="3" id="KW-1185">Reference proteome</keyword>
<evidence type="ECO:0000313" key="3">
    <source>
        <dbReference type="Proteomes" id="UP000307173"/>
    </source>
</evidence>
<gene>
    <name evidence="2" type="ORF">CANINC_004501</name>
</gene>
<comment type="caution">
    <text evidence="2">The sequence shown here is derived from an EMBL/GenBank/DDBJ whole genome shotgun (WGS) entry which is preliminary data.</text>
</comment>